<dbReference type="Pfam" id="PF02518">
    <property type="entry name" value="HATPase_c"/>
    <property type="match status" value="1"/>
</dbReference>
<dbReference type="InterPro" id="IPR036890">
    <property type="entry name" value="HATPase_C_sf"/>
</dbReference>
<keyword evidence="8" id="KW-0902">Two-component regulatory system</keyword>
<keyword evidence="7" id="KW-0067">ATP-binding</keyword>
<evidence type="ECO:0000256" key="3">
    <source>
        <dbReference type="ARBA" id="ARBA00022553"/>
    </source>
</evidence>
<keyword evidence="4" id="KW-0808">Transferase</keyword>
<protein>
    <recommendedName>
        <fullName evidence="2">histidine kinase</fullName>
        <ecNumber evidence="2">2.7.13.3</ecNumber>
    </recommendedName>
</protein>
<feature type="domain" description="Histidine kinase" evidence="10">
    <location>
        <begin position="274"/>
        <end position="480"/>
    </location>
</feature>
<reference evidence="11 12" key="1">
    <citation type="submission" date="2017-03" db="EMBL/GenBank/DDBJ databases">
        <title>Complete genome sequence of the novel DNRA strain Pseudomonas sp. S-6-2 isolated from Chinese polluted river sediment. Journal of Biotechnology.</title>
        <authorList>
            <person name="Li J."/>
            <person name="Xiang F."/>
            <person name="Wang L."/>
            <person name="Xi L."/>
            <person name="Liu J."/>
        </authorList>
    </citation>
    <scope>NUCLEOTIDE SEQUENCE [LARGE SCALE GENOMIC DNA]</scope>
    <source>
        <strain evidence="11 12">S-6-2</strain>
    </source>
</reference>
<proteinExistence type="predicted"/>
<dbReference type="Pfam" id="PF00512">
    <property type="entry name" value="HisKA"/>
    <property type="match status" value="1"/>
</dbReference>
<dbReference type="PANTHER" id="PTHR43065">
    <property type="entry name" value="SENSOR HISTIDINE KINASE"/>
    <property type="match status" value="1"/>
</dbReference>
<dbReference type="Proteomes" id="UP000243488">
    <property type="component" value="Chromosome"/>
</dbReference>
<dbReference type="InterPro" id="IPR003594">
    <property type="entry name" value="HATPase_dom"/>
</dbReference>
<keyword evidence="12" id="KW-1185">Reference proteome</keyword>
<dbReference type="GO" id="GO:0000155">
    <property type="term" value="F:phosphorelay sensor kinase activity"/>
    <property type="evidence" value="ECO:0007669"/>
    <property type="project" value="InterPro"/>
</dbReference>
<evidence type="ECO:0000256" key="6">
    <source>
        <dbReference type="ARBA" id="ARBA00022777"/>
    </source>
</evidence>
<keyword evidence="9" id="KW-0472">Membrane</keyword>
<dbReference type="AlphaFoldDB" id="A0A1V0BA44"/>
<dbReference type="STRING" id="1931241.BVH74_12525"/>
<dbReference type="Gene3D" id="3.30.565.10">
    <property type="entry name" value="Histidine kinase-like ATPase, C-terminal domain"/>
    <property type="match status" value="1"/>
</dbReference>
<dbReference type="KEGG" id="ppha:BVH74_12525"/>
<dbReference type="InterPro" id="IPR036097">
    <property type="entry name" value="HisK_dim/P_sf"/>
</dbReference>
<dbReference type="PROSITE" id="PS50109">
    <property type="entry name" value="HIS_KIN"/>
    <property type="match status" value="1"/>
</dbReference>
<dbReference type="EMBL" id="CP020100">
    <property type="protein sequence ID" value="AQZ96813.1"/>
    <property type="molecule type" value="Genomic_DNA"/>
</dbReference>
<dbReference type="PRINTS" id="PR00344">
    <property type="entry name" value="BCTRLSENSOR"/>
</dbReference>
<evidence type="ECO:0000256" key="5">
    <source>
        <dbReference type="ARBA" id="ARBA00022741"/>
    </source>
</evidence>
<dbReference type="InterPro" id="IPR003661">
    <property type="entry name" value="HisK_dim/P_dom"/>
</dbReference>
<dbReference type="EC" id="2.7.13.3" evidence="2"/>
<evidence type="ECO:0000256" key="1">
    <source>
        <dbReference type="ARBA" id="ARBA00000085"/>
    </source>
</evidence>
<dbReference type="InterPro" id="IPR004358">
    <property type="entry name" value="Sig_transdc_His_kin-like_C"/>
</dbReference>
<evidence type="ECO:0000256" key="4">
    <source>
        <dbReference type="ARBA" id="ARBA00022679"/>
    </source>
</evidence>
<evidence type="ECO:0000256" key="2">
    <source>
        <dbReference type="ARBA" id="ARBA00012438"/>
    </source>
</evidence>
<keyword evidence="5" id="KW-0547">Nucleotide-binding</keyword>
<dbReference type="GO" id="GO:0005524">
    <property type="term" value="F:ATP binding"/>
    <property type="evidence" value="ECO:0007669"/>
    <property type="project" value="UniProtKB-KW"/>
</dbReference>
<evidence type="ECO:0000313" key="11">
    <source>
        <dbReference type="EMBL" id="AQZ96813.1"/>
    </source>
</evidence>
<dbReference type="CDD" id="cd00082">
    <property type="entry name" value="HisKA"/>
    <property type="match status" value="1"/>
</dbReference>
<evidence type="ECO:0000313" key="12">
    <source>
        <dbReference type="Proteomes" id="UP000243488"/>
    </source>
</evidence>
<dbReference type="Gene3D" id="1.10.287.130">
    <property type="match status" value="1"/>
</dbReference>
<evidence type="ECO:0000259" key="10">
    <source>
        <dbReference type="PROSITE" id="PS50109"/>
    </source>
</evidence>
<dbReference type="SMART" id="SM00387">
    <property type="entry name" value="HATPase_c"/>
    <property type="match status" value="1"/>
</dbReference>
<keyword evidence="9" id="KW-0812">Transmembrane</keyword>
<sequence length="486" mass="54147">MALFAQQQKDGKGTATVAAESSFNLIRWFSLLSLVLISSVAVGLGIISTHFVVSESIERDSMLSAQFVQAVAEAEIRHARLPQTVTIADLLDLRQPPHPDVPAALHRQVREEFLDHIEHLPDALLANIYAPDKVVVWSSNPDLIGERFTENQDLEQVFRFKDRVGATYIHLPHNREEQQFIRHHDKFFIENYIPLFNAQGRVGAVVEIYKEPHDLIGRIKRGLAMIWLATLLGGAVLFFGLFRIVRRASRLLSYQQHKLVDNETFVLLGEMSSAIAHSLRNPLASIRSSAELALELEPEDARKSIGDIIGQVDRMSHWVRELLVSARPVNTHPEPVNLPAVLKDCLAAFDHQLKKSGIRVEATVPAVPPVMAHNVLLGQVLHNVLANAIEAMPDGGWLRLRLDCDKNKRKLWLTIADTGKGMSRQQKLMAFRPFYTTKQGGLGVGLVMVKRIMERFGGEVSLNSTENTGTTICLGFSLTEGESNAA</sequence>
<name>A0A1V0BA44_9GAMM</name>
<evidence type="ECO:0000256" key="8">
    <source>
        <dbReference type="ARBA" id="ARBA00023012"/>
    </source>
</evidence>
<evidence type="ECO:0000256" key="7">
    <source>
        <dbReference type="ARBA" id="ARBA00022840"/>
    </source>
</evidence>
<gene>
    <name evidence="11" type="ORF">BVH74_12525</name>
</gene>
<keyword evidence="6 11" id="KW-0418">Kinase</keyword>
<evidence type="ECO:0000256" key="9">
    <source>
        <dbReference type="SAM" id="Phobius"/>
    </source>
</evidence>
<keyword evidence="9" id="KW-1133">Transmembrane helix</keyword>
<dbReference type="SUPFAM" id="SSF47384">
    <property type="entry name" value="Homodimeric domain of signal transducing histidine kinase"/>
    <property type="match status" value="1"/>
</dbReference>
<dbReference type="InterPro" id="IPR005467">
    <property type="entry name" value="His_kinase_dom"/>
</dbReference>
<dbReference type="PANTHER" id="PTHR43065:SF10">
    <property type="entry name" value="PEROXIDE STRESS-ACTIVATED HISTIDINE KINASE MAK3"/>
    <property type="match status" value="1"/>
</dbReference>
<comment type="catalytic activity">
    <reaction evidence="1">
        <text>ATP + protein L-histidine = ADP + protein N-phospho-L-histidine.</text>
        <dbReference type="EC" id="2.7.13.3"/>
    </reaction>
</comment>
<accession>A0A1V0BA44</accession>
<dbReference type="SUPFAM" id="SSF55874">
    <property type="entry name" value="ATPase domain of HSP90 chaperone/DNA topoisomerase II/histidine kinase"/>
    <property type="match status" value="1"/>
</dbReference>
<organism evidence="11 12">
    <name type="scientific">Halopseudomonas phragmitis</name>
    <dbReference type="NCBI Taxonomy" id="1931241"/>
    <lineage>
        <taxon>Bacteria</taxon>
        <taxon>Pseudomonadati</taxon>
        <taxon>Pseudomonadota</taxon>
        <taxon>Gammaproteobacteria</taxon>
        <taxon>Pseudomonadales</taxon>
        <taxon>Pseudomonadaceae</taxon>
        <taxon>Halopseudomonas</taxon>
    </lineage>
</organism>
<dbReference type="SMART" id="SM00388">
    <property type="entry name" value="HisKA"/>
    <property type="match status" value="1"/>
</dbReference>
<feature type="transmembrane region" description="Helical" evidence="9">
    <location>
        <begin position="223"/>
        <end position="245"/>
    </location>
</feature>
<feature type="transmembrane region" description="Helical" evidence="9">
    <location>
        <begin position="28"/>
        <end position="53"/>
    </location>
</feature>
<keyword evidence="3" id="KW-0597">Phosphoprotein</keyword>